<accession>A0A9X8Y8S9</accession>
<feature type="chain" id="PRO_5040734444" evidence="2">
    <location>
        <begin position="20"/>
        <end position="333"/>
    </location>
</feature>
<feature type="signal peptide" evidence="2">
    <location>
        <begin position="1"/>
        <end position="19"/>
    </location>
</feature>
<evidence type="ECO:0000259" key="3">
    <source>
        <dbReference type="PROSITE" id="PS50206"/>
    </source>
</evidence>
<dbReference type="RefSeq" id="WP_132083967.1">
    <property type="nucleotide sequence ID" value="NZ_SLUK01000002.1"/>
</dbReference>
<feature type="region of interest" description="Disordered" evidence="1">
    <location>
        <begin position="21"/>
        <end position="62"/>
    </location>
</feature>
<evidence type="ECO:0000313" key="5">
    <source>
        <dbReference type="Proteomes" id="UP000294682"/>
    </source>
</evidence>
<organism evidence="4 5">
    <name type="scientific">Harryflintia acetispora</name>
    <dbReference type="NCBI Taxonomy" id="1849041"/>
    <lineage>
        <taxon>Bacteria</taxon>
        <taxon>Bacillati</taxon>
        <taxon>Bacillota</taxon>
        <taxon>Clostridia</taxon>
        <taxon>Eubacteriales</taxon>
        <taxon>Oscillospiraceae</taxon>
        <taxon>Harryflintia</taxon>
    </lineage>
</organism>
<name>A0A9X8Y8S9_9FIRM</name>
<evidence type="ECO:0000256" key="2">
    <source>
        <dbReference type="SAM" id="SignalP"/>
    </source>
</evidence>
<protein>
    <submittedName>
        <fullName evidence="4">Rhodanese-related sulfurtransferase</fullName>
    </submittedName>
</protein>
<dbReference type="PROSITE" id="PS50206">
    <property type="entry name" value="RHODANESE_3"/>
    <property type="match status" value="2"/>
</dbReference>
<dbReference type="Proteomes" id="UP000294682">
    <property type="component" value="Unassembled WGS sequence"/>
</dbReference>
<dbReference type="Gene3D" id="3.40.250.10">
    <property type="entry name" value="Rhodanese-like domain"/>
    <property type="match status" value="2"/>
</dbReference>
<dbReference type="CDD" id="cd00158">
    <property type="entry name" value="RHOD"/>
    <property type="match status" value="2"/>
</dbReference>
<keyword evidence="5" id="KW-1185">Reference proteome</keyword>
<dbReference type="PROSITE" id="PS51257">
    <property type="entry name" value="PROKAR_LIPOPROTEIN"/>
    <property type="match status" value="1"/>
</dbReference>
<sequence>MKKTFAIILSFVLAASAFAGCSSSSTPAESSAAPAESSSATESSEASSSEAESTPEAEAPAADAVTEKAMDYFASFPEDKNVIQPEDLFAKIDAGEDMFIMDIRQPDVYAESHIKGAVNIPFGKSIAESLSIIPDDKPVMVYCYTGQTSSQTAALLNVVGKYAKTVQSGFNNGISKVEGYEAYIDTEAVALPTDSYPVEEAFQAAADKYYSDLEAAKGSTFENFNFKPESLKEIIDAEDDSYLVYSVRQAEDYAKGHIPGAVNNPFGLGMQEKFSELPNDKTIIVQCYSGQTSSQVMAILRLLGYNAYSLSGGMGSADAGTGWLGAGYEVVTD</sequence>
<reference evidence="4 5" key="1">
    <citation type="submission" date="2019-03" db="EMBL/GenBank/DDBJ databases">
        <title>Genomic Encyclopedia of Type Strains, Phase IV (KMG-IV): sequencing the most valuable type-strain genomes for metagenomic binning, comparative biology and taxonomic classification.</title>
        <authorList>
            <person name="Goeker M."/>
        </authorList>
    </citation>
    <scope>NUCLEOTIDE SEQUENCE [LARGE SCALE GENOMIC DNA]</scope>
    <source>
        <strain evidence="4 5">DSM 100433</strain>
    </source>
</reference>
<dbReference type="AlphaFoldDB" id="A0A9X8Y8S9"/>
<dbReference type="PANTHER" id="PTHR43031">
    <property type="entry name" value="FAD-DEPENDENT OXIDOREDUCTASE"/>
    <property type="match status" value="1"/>
</dbReference>
<comment type="caution">
    <text evidence="4">The sequence shown here is derived from an EMBL/GenBank/DDBJ whole genome shotgun (WGS) entry which is preliminary data.</text>
</comment>
<evidence type="ECO:0000256" key="1">
    <source>
        <dbReference type="SAM" id="MobiDB-lite"/>
    </source>
</evidence>
<evidence type="ECO:0000313" key="4">
    <source>
        <dbReference type="EMBL" id="TCL44547.1"/>
    </source>
</evidence>
<dbReference type="InterPro" id="IPR036873">
    <property type="entry name" value="Rhodanese-like_dom_sf"/>
</dbReference>
<dbReference type="EMBL" id="SLUK01000002">
    <property type="protein sequence ID" value="TCL44547.1"/>
    <property type="molecule type" value="Genomic_DNA"/>
</dbReference>
<feature type="domain" description="Rhodanese" evidence="3">
    <location>
        <begin position="94"/>
        <end position="182"/>
    </location>
</feature>
<dbReference type="SUPFAM" id="SSF52821">
    <property type="entry name" value="Rhodanese/Cell cycle control phosphatase"/>
    <property type="match status" value="2"/>
</dbReference>
<dbReference type="PANTHER" id="PTHR43031:SF16">
    <property type="entry name" value="OXIDOREDUCTASE"/>
    <property type="match status" value="1"/>
</dbReference>
<dbReference type="Pfam" id="PF00581">
    <property type="entry name" value="Rhodanese"/>
    <property type="match status" value="2"/>
</dbReference>
<feature type="domain" description="Rhodanese" evidence="3">
    <location>
        <begin position="247"/>
        <end position="332"/>
    </location>
</feature>
<dbReference type="SMART" id="SM00450">
    <property type="entry name" value="RHOD"/>
    <property type="match status" value="2"/>
</dbReference>
<dbReference type="InterPro" id="IPR001763">
    <property type="entry name" value="Rhodanese-like_dom"/>
</dbReference>
<keyword evidence="2" id="KW-0732">Signal</keyword>
<proteinExistence type="predicted"/>
<gene>
    <name evidence="4" type="ORF">EDD78_102170</name>
</gene>
<dbReference type="InterPro" id="IPR050229">
    <property type="entry name" value="GlpE_sulfurtransferase"/>
</dbReference>